<dbReference type="OrthoDB" id="1550603at2"/>
<name>A0A399RR62_9PROT</name>
<organism evidence="1 2">
    <name type="scientific">Henriciella mobilis</name>
    <dbReference type="NCBI Taxonomy" id="2305467"/>
    <lineage>
        <taxon>Bacteria</taxon>
        <taxon>Pseudomonadati</taxon>
        <taxon>Pseudomonadota</taxon>
        <taxon>Alphaproteobacteria</taxon>
        <taxon>Hyphomonadales</taxon>
        <taxon>Hyphomonadaceae</taxon>
        <taxon>Henriciella</taxon>
    </lineage>
</organism>
<proteinExistence type="predicted"/>
<dbReference type="AlphaFoldDB" id="A0A399RR62"/>
<dbReference type="Proteomes" id="UP000266385">
    <property type="component" value="Unassembled WGS sequence"/>
</dbReference>
<evidence type="ECO:0000313" key="2">
    <source>
        <dbReference type="Proteomes" id="UP000266385"/>
    </source>
</evidence>
<evidence type="ECO:0000313" key="1">
    <source>
        <dbReference type="EMBL" id="RIJ32754.1"/>
    </source>
</evidence>
<dbReference type="Gene3D" id="3.10.450.620">
    <property type="entry name" value="JHP933, nucleotidyltransferase-like core domain"/>
    <property type="match status" value="1"/>
</dbReference>
<dbReference type="RefSeq" id="WP_119374836.1">
    <property type="nucleotide sequence ID" value="NZ_QWFX01000005.1"/>
</dbReference>
<dbReference type="Pfam" id="PF08843">
    <property type="entry name" value="AbiEii"/>
    <property type="match status" value="1"/>
</dbReference>
<accession>A0A399RR62</accession>
<protein>
    <submittedName>
        <fullName evidence="1">Nucleotidyl transferase AbiEii/AbiGii toxin family protein</fullName>
    </submittedName>
</protein>
<dbReference type="InterPro" id="IPR014942">
    <property type="entry name" value="AbiEii"/>
</dbReference>
<keyword evidence="2" id="KW-1185">Reference proteome</keyword>
<gene>
    <name evidence="1" type="ORF">D1223_02590</name>
</gene>
<dbReference type="GO" id="GO:0016740">
    <property type="term" value="F:transferase activity"/>
    <property type="evidence" value="ECO:0007669"/>
    <property type="project" value="UniProtKB-KW"/>
</dbReference>
<sequence>MTDRATYEGQVGLLVRVLPLVAEEACFALKGGTAINLFYRDMPRLSVDIDLVYVPFKPRAESHQEIDEALGRVADAIERRIAGAQCQRIQGGGHLETRMIVTLDNISIKIEVNPNMRGLLVAPGLKPVSETVADRFGFAEANLAAFEEVYAGKLVAALDRQHPRDLFDILLLKEGDGISDDLFSAFLIYLSCSPRPMHELLSPNLRNLEEPFAREFAGMTAETVELAALEEARAWLIADLQSRLTGTAATYLRGLHHAAPDVSLIGRPAAGNFPAIAWKLQNIETLKRDNPDRHREIGQLLEALLH</sequence>
<reference evidence="1 2" key="1">
    <citation type="submission" date="2018-08" db="EMBL/GenBank/DDBJ databases">
        <title>Henriciella mobilis sp. nov., isolated from seawater.</title>
        <authorList>
            <person name="Cheng H."/>
            <person name="Wu Y.-H."/>
            <person name="Xu X.-W."/>
            <person name="Guo L.-L."/>
        </authorList>
    </citation>
    <scope>NUCLEOTIDE SEQUENCE [LARGE SCALE GENOMIC DNA]</scope>
    <source>
        <strain evidence="1 2">JN25</strain>
    </source>
</reference>
<comment type="caution">
    <text evidence="1">The sequence shown here is derived from an EMBL/GenBank/DDBJ whole genome shotgun (WGS) entry which is preliminary data.</text>
</comment>
<keyword evidence="1" id="KW-0808">Transferase</keyword>
<dbReference type="EMBL" id="QWFX01000005">
    <property type="protein sequence ID" value="RIJ32754.1"/>
    <property type="molecule type" value="Genomic_DNA"/>
</dbReference>